<dbReference type="EC" id="2.3.2.27" evidence="5"/>
<evidence type="ECO:0000256" key="7">
    <source>
        <dbReference type="ARBA" id="ARBA00022593"/>
    </source>
</evidence>
<dbReference type="GO" id="GO:0008320">
    <property type="term" value="F:protein transmembrane transporter activity"/>
    <property type="evidence" value="ECO:0007669"/>
    <property type="project" value="EnsemblFungi"/>
</dbReference>
<evidence type="ECO:0000256" key="18">
    <source>
        <dbReference type="ARBA" id="ARBA00041230"/>
    </source>
</evidence>
<evidence type="ECO:0000256" key="6">
    <source>
        <dbReference type="ARBA" id="ARBA00022448"/>
    </source>
</evidence>
<dbReference type="InterPro" id="IPR001841">
    <property type="entry name" value="Znf_RING"/>
</dbReference>
<dbReference type="GO" id="GO:0016562">
    <property type="term" value="P:protein import into peroxisome matrix, receptor recycling"/>
    <property type="evidence" value="ECO:0007669"/>
    <property type="project" value="EnsemblFungi"/>
</dbReference>
<dbReference type="InParanoid" id="G8ZMI2"/>
<dbReference type="AlphaFoldDB" id="G8ZMI2"/>
<keyword evidence="11 19" id="KW-0863">Zinc-finger</keyword>
<dbReference type="eggNOG" id="KOG0317">
    <property type="taxonomic scope" value="Eukaryota"/>
</dbReference>
<dbReference type="Pfam" id="PF13639">
    <property type="entry name" value="zf-RING_2"/>
    <property type="match status" value="1"/>
</dbReference>
<evidence type="ECO:0000256" key="1">
    <source>
        <dbReference type="ARBA" id="ARBA00000900"/>
    </source>
</evidence>
<keyword evidence="12" id="KW-0833">Ubl conjugation pathway</keyword>
<reference evidence="22 23" key="1">
    <citation type="journal article" date="2011" name="Proc. Natl. Acad. Sci. U.S.A.">
        <title>Evolutionary erosion of yeast sex chromosomes by mating-type switching accidents.</title>
        <authorList>
            <person name="Gordon J.L."/>
            <person name="Armisen D."/>
            <person name="Proux-Wera E."/>
            <person name="Oheigeartaigh S.S."/>
            <person name="Byrne K.P."/>
            <person name="Wolfe K.H."/>
        </authorList>
    </citation>
    <scope>NUCLEOTIDE SEQUENCE [LARGE SCALE GENOMIC DNA]</scope>
    <source>
        <strain evidence="23">ATCC 10662 / CBS 1146 / NBRC 0425 / NCYC 2629 / NRRL Y-866</strain>
    </source>
</reference>
<feature type="domain" description="RING-type" evidence="21">
    <location>
        <begin position="276"/>
        <end position="314"/>
    </location>
</feature>
<evidence type="ECO:0000313" key="22">
    <source>
        <dbReference type="EMBL" id="CCE89826.1"/>
    </source>
</evidence>
<dbReference type="HOGENOM" id="CLU_041707_2_0_1"/>
<dbReference type="FunCoup" id="G8ZMI2">
    <property type="interactions" value="313"/>
</dbReference>
<evidence type="ECO:0000256" key="17">
    <source>
        <dbReference type="ARBA" id="ARBA00023140"/>
    </source>
</evidence>
<keyword evidence="13" id="KW-0862">Zinc</keyword>
<dbReference type="PANTHER" id="PTHR23350">
    <property type="entry name" value="PEROXISOME ASSEMBLY PROTEIN 10"/>
    <property type="match status" value="1"/>
</dbReference>
<evidence type="ECO:0000256" key="10">
    <source>
        <dbReference type="ARBA" id="ARBA00022723"/>
    </source>
</evidence>
<comment type="pathway">
    <text evidence="3">Protein modification; protein ubiquitination.</text>
</comment>
<dbReference type="GO" id="GO:0000151">
    <property type="term" value="C:ubiquitin ligase complex"/>
    <property type="evidence" value="ECO:0007669"/>
    <property type="project" value="EnsemblFungi"/>
</dbReference>
<dbReference type="GO" id="GO:0043161">
    <property type="term" value="P:proteasome-mediated ubiquitin-dependent protein catabolic process"/>
    <property type="evidence" value="ECO:0007669"/>
    <property type="project" value="EnsemblFungi"/>
</dbReference>
<dbReference type="InterPro" id="IPR006845">
    <property type="entry name" value="Pex_N"/>
</dbReference>
<gene>
    <name evidence="22" type="primary">TDEL0A04940</name>
    <name evidence="22" type="ORF">TDEL_0A04940</name>
</gene>
<keyword evidence="7" id="KW-0962">Peroxisome biogenesis</keyword>
<dbReference type="CDD" id="cd16527">
    <property type="entry name" value="RING-HC_PEX10"/>
    <property type="match status" value="1"/>
</dbReference>
<dbReference type="KEGG" id="tdl:TDEL_0A04940"/>
<sequence>MASQEVQRIANNASDEPRADSLLLPFADAPSIVQAQQKDAQIETILSAKLLEVVKAVKGQLFANTHPLEISIAVKLMYLCLTTLKGSRTLGEEYVDLIYVGRRGTKLVERYKKLLFIIFYCLSPYFTTKFLQKWRTSDNDKYSFKSVLNTLVNLHLVLFYFRGAYYDIFKRIFGLRYAVGHKVDANEAKFRNSSSNSYKFLGYILLVQGASKVIPAIFKQLRSIALPDTGRRNERRNWEEKGKDAITGIPEASQIVHIYLSDESQLPYIPQASRSCILCLNAMTDPSCAPCGHIFCWDCILSWCKERPECPLCRQKCQAQQVLSLR</sequence>
<dbReference type="InterPro" id="IPR017907">
    <property type="entry name" value="Znf_RING_CS"/>
</dbReference>
<keyword evidence="15 20" id="KW-1133">Transmembrane helix</keyword>
<evidence type="ECO:0000256" key="4">
    <source>
        <dbReference type="ARBA" id="ARBA00008704"/>
    </source>
</evidence>
<keyword evidence="8" id="KW-0808">Transferase</keyword>
<evidence type="ECO:0000259" key="21">
    <source>
        <dbReference type="PROSITE" id="PS50089"/>
    </source>
</evidence>
<feature type="transmembrane region" description="Helical" evidence="20">
    <location>
        <begin position="114"/>
        <end position="131"/>
    </location>
</feature>
<evidence type="ECO:0000256" key="15">
    <source>
        <dbReference type="ARBA" id="ARBA00022989"/>
    </source>
</evidence>
<dbReference type="InterPro" id="IPR013083">
    <property type="entry name" value="Znf_RING/FYVE/PHD"/>
</dbReference>
<evidence type="ECO:0000256" key="9">
    <source>
        <dbReference type="ARBA" id="ARBA00022692"/>
    </source>
</evidence>
<dbReference type="GO" id="GO:0044721">
    <property type="term" value="P:protein import into peroxisome matrix, substrate release"/>
    <property type="evidence" value="ECO:0007669"/>
    <property type="project" value="EnsemblFungi"/>
</dbReference>
<evidence type="ECO:0000256" key="11">
    <source>
        <dbReference type="ARBA" id="ARBA00022771"/>
    </source>
</evidence>
<dbReference type="EMBL" id="HE616742">
    <property type="protein sequence ID" value="CCE89826.1"/>
    <property type="molecule type" value="Genomic_DNA"/>
</dbReference>
<organism evidence="22 23">
    <name type="scientific">Torulaspora delbrueckii</name>
    <name type="common">Yeast</name>
    <name type="synonym">Candida colliculosa</name>
    <dbReference type="NCBI Taxonomy" id="4950"/>
    <lineage>
        <taxon>Eukaryota</taxon>
        <taxon>Fungi</taxon>
        <taxon>Dikarya</taxon>
        <taxon>Ascomycota</taxon>
        <taxon>Saccharomycotina</taxon>
        <taxon>Saccharomycetes</taxon>
        <taxon>Saccharomycetales</taxon>
        <taxon>Saccharomycetaceae</taxon>
        <taxon>Torulaspora</taxon>
    </lineage>
</organism>
<evidence type="ECO:0000256" key="2">
    <source>
        <dbReference type="ARBA" id="ARBA00004585"/>
    </source>
</evidence>
<dbReference type="PROSITE" id="PS50089">
    <property type="entry name" value="ZF_RING_2"/>
    <property type="match status" value="1"/>
</dbReference>
<feature type="transmembrane region" description="Helical" evidence="20">
    <location>
        <begin position="143"/>
        <end position="161"/>
    </location>
</feature>
<keyword evidence="17" id="KW-0576">Peroxisome</keyword>
<proteinExistence type="inferred from homology"/>
<evidence type="ECO:0000256" key="19">
    <source>
        <dbReference type="PROSITE-ProRule" id="PRU00175"/>
    </source>
</evidence>
<dbReference type="GO" id="GO:0005778">
    <property type="term" value="C:peroxisomal membrane"/>
    <property type="evidence" value="ECO:0007669"/>
    <property type="project" value="UniProtKB-SubCell"/>
</dbReference>
<dbReference type="GeneID" id="11502846"/>
<dbReference type="GO" id="GO:0000209">
    <property type="term" value="P:protein polyubiquitination"/>
    <property type="evidence" value="ECO:0007669"/>
    <property type="project" value="EnsemblFungi"/>
</dbReference>
<accession>G8ZMI2</accession>
<protein>
    <recommendedName>
        <fullName evidence="5">RING-type E3 ubiquitin transferase</fullName>
        <ecNumber evidence="5">2.3.2.27</ecNumber>
    </recommendedName>
    <alternativeName>
        <fullName evidence="18">Peroxin-10</fullName>
    </alternativeName>
</protein>
<evidence type="ECO:0000256" key="5">
    <source>
        <dbReference type="ARBA" id="ARBA00012483"/>
    </source>
</evidence>
<evidence type="ECO:0000256" key="20">
    <source>
        <dbReference type="SAM" id="Phobius"/>
    </source>
</evidence>
<dbReference type="OrthoDB" id="6270329at2759"/>
<keyword evidence="16 20" id="KW-0472">Membrane</keyword>
<evidence type="ECO:0000256" key="16">
    <source>
        <dbReference type="ARBA" id="ARBA00023136"/>
    </source>
</evidence>
<evidence type="ECO:0000256" key="8">
    <source>
        <dbReference type="ARBA" id="ARBA00022679"/>
    </source>
</evidence>
<keyword evidence="9 20" id="KW-0812">Transmembrane</keyword>
<dbReference type="GO" id="GO:0006515">
    <property type="term" value="P:protein quality control for misfolded or incompletely synthesized proteins"/>
    <property type="evidence" value="ECO:0007669"/>
    <property type="project" value="EnsemblFungi"/>
</dbReference>
<dbReference type="GO" id="GO:1990429">
    <property type="term" value="C:peroxisomal importomer complex"/>
    <property type="evidence" value="ECO:0007669"/>
    <property type="project" value="EnsemblFungi"/>
</dbReference>
<comment type="similarity">
    <text evidence="4">Belongs to the pex2/pex10/pex12 family.</text>
</comment>
<keyword evidence="6" id="KW-0813">Transport</keyword>
<dbReference type="InterPro" id="IPR025654">
    <property type="entry name" value="PEX2/10"/>
</dbReference>
<keyword evidence="14" id="KW-0653">Protein transport</keyword>
<keyword evidence="23" id="KW-1185">Reference proteome</keyword>
<dbReference type="RefSeq" id="XP_003679037.1">
    <property type="nucleotide sequence ID" value="XM_003678989.1"/>
</dbReference>
<dbReference type="STRING" id="1076872.G8ZMI2"/>
<dbReference type="GO" id="GO:0061630">
    <property type="term" value="F:ubiquitin protein ligase activity"/>
    <property type="evidence" value="ECO:0007669"/>
    <property type="project" value="UniProtKB-EC"/>
</dbReference>
<evidence type="ECO:0000256" key="12">
    <source>
        <dbReference type="ARBA" id="ARBA00022786"/>
    </source>
</evidence>
<dbReference type="Proteomes" id="UP000005627">
    <property type="component" value="Chromosome 1"/>
</dbReference>
<evidence type="ECO:0000256" key="14">
    <source>
        <dbReference type="ARBA" id="ARBA00022927"/>
    </source>
</evidence>
<dbReference type="Pfam" id="PF04757">
    <property type="entry name" value="Pex2_Pex12"/>
    <property type="match status" value="1"/>
</dbReference>
<dbReference type="PANTHER" id="PTHR23350:SF0">
    <property type="entry name" value="PEROXISOME BIOGENESIS FACTOR 10"/>
    <property type="match status" value="1"/>
</dbReference>
<comment type="catalytic activity">
    <reaction evidence="1">
        <text>S-ubiquitinyl-[E2 ubiquitin-conjugating enzyme]-L-cysteine + [acceptor protein]-L-lysine = [E2 ubiquitin-conjugating enzyme]-L-cysteine + N(6)-ubiquitinyl-[acceptor protein]-L-lysine.</text>
        <dbReference type="EC" id="2.3.2.27"/>
    </reaction>
</comment>
<dbReference type="PROSITE" id="PS00518">
    <property type="entry name" value="ZF_RING_1"/>
    <property type="match status" value="1"/>
</dbReference>
<dbReference type="Gene3D" id="3.30.40.10">
    <property type="entry name" value="Zinc/RING finger domain, C3HC4 (zinc finger)"/>
    <property type="match status" value="1"/>
</dbReference>
<comment type="subcellular location">
    <subcellularLocation>
        <location evidence="2">Peroxisome membrane</location>
        <topology evidence="2">Multi-pass membrane protein</topology>
    </subcellularLocation>
</comment>
<dbReference type="SUPFAM" id="SSF57850">
    <property type="entry name" value="RING/U-box"/>
    <property type="match status" value="1"/>
</dbReference>
<evidence type="ECO:0000313" key="23">
    <source>
        <dbReference type="Proteomes" id="UP000005627"/>
    </source>
</evidence>
<dbReference type="GO" id="GO:0008270">
    <property type="term" value="F:zinc ion binding"/>
    <property type="evidence" value="ECO:0007669"/>
    <property type="project" value="UniProtKB-KW"/>
</dbReference>
<dbReference type="SMART" id="SM00184">
    <property type="entry name" value="RING"/>
    <property type="match status" value="1"/>
</dbReference>
<keyword evidence="10" id="KW-0479">Metal-binding</keyword>
<evidence type="ECO:0000256" key="3">
    <source>
        <dbReference type="ARBA" id="ARBA00004906"/>
    </source>
</evidence>
<name>G8ZMI2_TORDE</name>
<evidence type="ECO:0000256" key="13">
    <source>
        <dbReference type="ARBA" id="ARBA00022833"/>
    </source>
</evidence>